<dbReference type="PANTHER" id="PTHR43003:SF5">
    <property type="entry name" value="DNA-3-METHYLADENINE GLYCOSYLASE"/>
    <property type="match status" value="1"/>
</dbReference>
<dbReference type="KEGG" id="cput:CONPUDRAFT_164034"/>
<dbReference type="OMA" id="GVYYMWS"/>
<dbReference type="GO" id="GO:0043916">
    <property type="term" value="F:DNA-7-methylguanine glycosylase activity"/>
    <property type="evidence" value="ECO:0007669"/>
    <property type="project" value="TreeGrafter"/>
</dbReference>
<evidence type="ECO:0000259" key="5">
    <source>
        <dbReference type="SMART" id="SM00478"/>
    </source>
</evidence>
<reference evidence="7" key="1">
    <citation type="journal article" date="2012" name="Science">
        <title>The Paleozoic origin of enzymatic lignin decomposition reconstructed from 31 fungal genomes.</title>
        <authorList>
            <person name="Floudas D."/>
            <person name="Binder M."/>
            <person name="Riley R."/>
            <person name="Barry K."/>
            <person name="Blanchette R.A."/>
            <person name="Henrissat B."/>
            <person name="Martinez A.T."/>
            <person name="Otillar R."/>
            <person name="Spatafora J.W."/>
            <person name="Yadav J.S."/>
            <person name="Aerts A."/>
            <person name="Benoit I."/>
            <person name="Boyd A."/>
            <person name="Carlson A."/>
            <person name="Copeland A."/>
            <person name="Coutinho P.M."/>
            <person name="de Vries R.P."/>
            <person name="Ferreira P."/>
            <person name="Findley K."/>
            <person name="Foster B."/>
            <person name="Gaskell J."/>
            <person name="Glotzer D."/>
            <person name="Gorecki P."/>
            <person name="Heitman J."/>
            <person name="Hesse C."/>
            <person name="Hori C."/>
            <person name="Igarashi K."/>
            <person name="Jurgens J.A."/>
            <person name="Kallen N."/>
            <person name="Kersten P."/>
            <person name="Kohler A."/>
            <person name="Kuees U."/>
            <person name="Kumar T.K.A."/>
            <person name="Kuo A."/>
            <person name="LaButti K."/>
            <person name="Larrondo L.F."/>
            <person name="Lindquist E."/>
            <person name="Ling A."/>
            <person name="Lombard V."/>
            <person name="Lucas S."/>
            <person name="Lundell T."/>
            <person name="Martin R."/>
            <person name="McLaughlin D.J."/>
            <person name="Morgenstern I."/>
            <person name="Morin E."/>
            <person name="Murat C."/>
            <person name="Nagy L.G."/>
            <person name="Nolan M."/>
            <person name="Ohm R.A."/>
            <person name="Patyshakuliyeva A."/>
            <person name="Rokas A."/>
            <person name="Ruiz-Duenas F.J."/>
            <person name="Sabat G."/>
            <person name="Salamov A."/>
            <person name="Samejima M."/>
            <person name="Schmutz J."/>
            <person name="Slot J.C."/>
            <person name="St John F."/>
            <person name="Stenlid J."/>
            <person name="Sun H."/>
            <person name="Sun S."/>
            <person name="Syed K."/>
            <person name="Tsang A."/>
            <person name="Wiebenga A."/>
            <person name="Young D."/>
            <person name="Pisabarro A."/>
            <person name="Eastwood D.C."/>
            <person name="Martin F."/>
            <person name="Cullen D."/>
            <person name="Grigoriev I.V."/>
            <person name="Hibbett D.S."/>
        </authorList>
    </citation>
    <scope>NUCLEOTIDE SEQUENCE [LARGE SCALE GENOMIC DNA]</scope>
    <source>
        <strain evidence="7">RWD-64-598 SS2</strain>
    </source>
</reference>
<dbReference type="Pfam" id="PF00730">
    <property type="entry name" value="HhH-GPD"/>
    <property type="match status" value="1"/>
</dbReference>
<dbReference type="AlphaFoldDB" id="A0A5M3MVE5"/>
<feature type="compositionally biased region" description="Polar residues" evidence="4">
    <location>
        <begin position="1"/>
        <end position="13"/>
    </location>
</feature>
<evidence type="ECO:0000256" key="3">
    <source>
        <dbReference type="ARBA" id="ARBA00023204"/>
    </source>
</evidence>
<dbReference type="Proteomes" id="UP000053558">
    <property type="component" value="Unassembled WGS sequence"/>
</dbReference>
<keyword evidence="3" id="KW-0234">DNA repair</keyword>
<dbReference type="InterPro" id="IPR051912">
    <property type="entry name" value="Alkylbase_DNA_Glycosylase/TA"/>
</dbReference>
<dbReference type="GO" id="GO:0032993">
    <property type="term" value="C:protein-DNA complex"/>
    <property type="evidence" value="ECO:0007669"/>
    <property type="project" value="TreeGrafter"/>
</dbReference>
<dbReference type="SUPFAM" id="SSF48150">
    <property type="entry name" value="DNA-glycosylase"/>
    <property type="match status" value="1"/>
</dbReference>
<dbReference type="RefSeq" id="XP_007766895.1">
    <property type="nucleotide sequence ID" value="XM_007768705.1"/>
</dbReference>
<dbReference type="CDD" id="cd00056">
    <property type="entry name" value="ENDO3c"/>
    <property type="match status" value="1"/>
</dbReference>
<feature type="domain" description="HhH-GPD" evidence="5">
    <location>
        <begin position="152"/>
        <end position="333"/>
    </location>
</feature>
<comment type="caution">
    <text evidence="6">The sequence shown here is derived from an EMBL/GenBank/DDBJ whole genome shotgun (WGS) entry which is preliminary data.</text>
</comment>
<name>A0A5M3MVE5_CONPW</name>
<gene>
    <name evidence="6" type="ORF">CONPUDRAFT_164034</name>
</gene>
<dbReference type="GO" id="GO:0008725">
    <property type="term" value="F:DNA-3-methyladenine glycosylase activity"/>
    <property type="evidence" value="ECO:0007669"/>
    <property type="project" value="TreeGrafter"/>
</dbReference>
<protein>
    <submittedName>
        <fullName evidence="6">DNA glycosylase</fullName>
    </submittedName>
</protein>
<dbReference type="GO" id="GO:0032131">
    <property type="term" value="F:alkylated DNA binding"/>
    <property type="evidence" value="ECO:0007669"/>
    <property type="project" value="TreeGrafter"/>
</dbReference>
<dbReference type="GO" id="GO:0006307">
    <property type="term" value="P:DNA alkylation repair"/>
    <property type="evidence" value="ECO:0007669"/>
    <property type="project" value="TreeGrafter"/>
</dbReference>
<dbReference type="PANTHER" id="PTHR43003">
    <property type="entry name" value="DNA-3-METHYLADENINE GLYCOSYLASE"/>
    <property type="match status" value="1"/>
</dbReference>
<organism evidence="6 7">
    <name type="scientific">Coniophora puteana (strain RWD-64-598)</name>
    <name type="common">Brown rot fungus</name>
    <dbReference type="NCBI Taxonomy" id="741705"/>
    <lineage>
        <taxon>Eukaryota</taxon>
        <taxon>Fungi</taxon>
        <taxon>Dikarya</taxon>
        <taxon>Basidiomycota</taxon>
        <taxon>Agaricomycotina</taxon>
        <taxon>Agaricomycetes</taxon>
        <taxon>Agaricomycetidae</taxon>
        <taxon>Boletales</taxon>
        <taxon>Coniophorineae</taxon>
        <taxon>Coniophoraceae</taxon>
        <taxon>Coniophora</taxon>
    </lineage>
</organism>
<dbReference type="GO" id="GO:0006285">
    <property type="term" value="P:base-excision repair, AP site formation"/>
    <property type="evidence" value="ECO:0007669"/>
    <property type="project" value="TreeGrafter"/>
</dbReference>
<keyword evidence="7" id="KW-1185">Reference proteome</keyword>
<sequence>MPVTRSFSRSQAATVPVEPPSTALPSVPAPNKRKRKAPSTATKTADKAVNNVSDSTSRKKPRVNNKKQPAKDAEAPPASETALTPILKHVKSTGDTSQTFVPAELTFSFKDAKRHLVSVDGRFEDIFAKLQCKPFENLERVHPFRALTQSILGQQISWLAARSINYKFVRLFDSSLSEIPDYSIIKSSTSFFPTPAQVAAQDIATLKTAGLSTRKAEYVQDLAARFADGRLSTERLLEADDEELAEMLIEVRGIGRWTVDMFAIFSLRRPNILPVGDLGVQRGLLRWVLALHSPAHSFSVSPDKTSLDKRDSQSEASVDEDDEPLNVNAKGQTGLTGTPAAPSSFLPAPTSATPLASMSSMPIMPTPFTPSINKTLHDVRKAGAAIPPLPEGLTVASLKGRLTGKKVKGALLTPGEMEQLTEKWEPYRSLGVYFMWALQDASKDGA</sequence>
<feature type="region of interest" description="Disordered" evidence="4">
    <location>
        <begin position="1"/>
        <end position="80"/>
    </location>
</feature>
<dbReference type="FunFam" id="1.10.340.30:FF:000004">
    <property type="entry name" value="DNA-3-methyladenine glycosylase II"/>
    <property type="match status" value="1"/>
</dbReference>
<keyword evidence="2" id="KW-0227">DNA damage</keyword>
<dbReference type="Gene3D" id="1.10.340.30">
    <property type="entry name" value="Hypothetical protein, domain 2"/>
    <property type="match status" value="1"/>
</dbReference>
<feature type="region of interest" description="Disordered" evidence="4">
    <location>
        <begin position="298"/>
        <end position="351"/>
    </location>
</feature>
<evidence type="ECO:0000256" key="1">
    <source>
        <dbReference type="ARBA" id="ARBA00010817"/>
    </source>
</evidence>
<dbReference type="GO" id="GO:0005634">
    <property type="term" value="C:nucleus"/>
    <property type="evidence" value="ECO:0007669"/>
    <property type="project" value="TreeGrafter"/>
</dbReference>
<dbReference type="InterPro" id="IPR003265">
    <property type="entry name" value="HhH-GPD_domain"/>
</dbReference>
<dbReference type="EMBL" id="JH711576">
    <property type="protein sequence ID" value="EIW83020.1"/>
    <property type="molecule type" value="Genomic_DNA"/>
</dbReference>
<dbReference type="InterPro" id="IPR011257">
    <property type="entry name" value="DNA_glycosylase"/>
</dbReference>
<evidence type="ECO:0000256" key="2">
    <source>
        <dbReference type="ARBA" id="ARBA00022763"/>
    </source>
</evidence>
<proteinExistence type="inferred from homology"/>
<dbReference type="Gene3D" id="1.10.1670.40">
    <property type="match status" value="2"/>
</dbReference>
<accession>A0A5M3MVE5</accession>
<evidence type="ECO:0000313" key="6">
    <source>
        <dbReference type="EMBL" id="EIW83020.1"/>
    </source>
</evidence>
<dbReference type="SMART" id="SM00478">
    <property type="entry name" value="ENDO3c"/>
    <property type="match status" value="1"/>
</dbReference>
<dbReference type="OrthoDB" id="415889at2759"/>
<dbReference type="GeneID" id="19205047"/>
<evidence type="ECO:0000256" key="4">
    <source>
        <dbReference type="SAM" id="MobiDB-lite"/>
    </source>
</evidence>
<evidence type="ECO:0000313" key="7">
    <source>
        <dbReference type="Proteomes" id="UP000053558"/>
    </source>
</evidence>
<comment type="similarity">
    <text evidence="1">Belongs to the alkylbase DNA glycosidase AlkA family.</text>
</comment>